<name>A0ABS7YFT2_9BURK</name>
<keyword evidence="3" id="KW-0378">Hydrolase</keyword>
<accession>A0ABS7YFT2</accession>
<dbReference type="InterPro" id="IPR002692">
    <property type="entry name" value="S45"/>
</dbReference>
<dbReference type="EMBL" id="JAHYBX010000006">
    <property type="protein sequence ID" value="MCA1857180.1"/>
    <property type="molecule type" value="Genomic_DNA"/>
</dbReference>
<dbReference type="Proteomes" id="UP001198602">
    <property type="component" value="Unassembled WGS sequence"/>
</dbReference>
<evidence type="ECO:0000256" key="1">
    <source>
        <dbReference type="ARBA" id="ARBA00006586"/>
    </source>
</evidence>
<dbReference type="PANTHER" id="PTHR34218">
    <property type="entry name" value="PEPTIDASE S45 PENICILLIN AMIDASE"/>
    <property type="match status" value="1"/>
</dbReference>
<dbReference type="InterPro" id="IPR029055">
    <property type="entry name" value="Ntn_hydrolases_N"/>
</dbReference>
<dbReference type="SUPFAM" id="SSF56235">
    <property type="entry name" value="N-terminal nucleophile aminohydrolases (Ntn hydrolases)"/>
    <property type="match status" value="1"/>
</dbReference>
<evidence type="ECO:0000313" key="7">
    <source>
        <dbReference type="Proteomes" id="UP001198602"/>
    </source>
</evidence>
<organism evidence="6 7">
    <name type="scientific">Massilia hydrophila</name>
    <dbReference type="NCBI Taxonomy" id="3044279"/>
    <lineage>
        <taxon>Bacteria</taxon>
        <taxon>Pseudomonadati</taxon>
        <taxon>Pseudomonadota</taxon>
        <taxon>Betaproteobacteria</taxon>
        <taxon>Burkholderiales</taxon>
        <taxon>Oxalobacteraceae</taxon>
        <taxon>Telluria group</taxon>
        <taxon>Massilia</taxon>
    </lineage>
</organism>
<comment type="caution">
    <text evidence="6">The sequence shown here is derived from an EMBL/GenBank/DDBJ whole genome shotgun (WGS) entry which is preliminary data.</text>
</comment>
<dbReference type="InterPro" id="IPR023343">
    <property type="entry name" value="Penicillin_amidase_dom1"/>
</dbReference>
<evidence type="ECO:0000256" key="5">
    <source>
        <dbReference type="SAM" id="SignalP"/>
    </source>
</evidence>
<keyword evidence="4" id="KW-0865">Zymogen</keyword>
<keyword evidence="7" id="KW-1185">Reference proteome</keyword>
<dbReference type="Gene3D" id="3.60.20.10">
    <property type="entry name" value="Glutamine Phosphoribosylpyrophosphate, subunit 1, domain 1"/>
    <property type="match status" value="1"/>
</dbReference>
<sequence length="806" mass="87742">MQVRTRTPFAYRFALGTTLALALGACSSDHDGDATSPVEPPVQTASRIEVELSRTTYGVPHVRANDFRSLAYGLAHAYAQDNLCMFADSVVTVRGERALFFGPDAMPRQRTDDEYGGGSNYMNVTNEESDFFFKGYLDIEQLRANYAAGPAEPRQLLEGFVEGYNRYLKDNASKLPAACANAKWVRPITVDDMYLIVAEKALHASGQAFARDFVNAGRVPGTAVSLAKATSRRVDGKALLAQVEQSKASGLGSNAMAVGKDLSANGRGLLFGNPHYPWTTTDRFYQAHLTVPGKYDAMGVIIGGVPAIVIGFNKDVAWSHTVTTANHFTTFRLALDPTDPTGTTYLYDGERRKMTSKTVSVDSLQPDGQVTKRSKTFYFSHQGAVIVRAAAGLTWTSTAAHVLADPNRYNTRMLEQWLGIGTSTSVRGLKDSLDKVVGLPWVNTVAADRDGNTLYADASVVPHMNADKFVNGCLLLQAALLFDGSRSSCGWGQDAGAPAGIYAPATAPWMMRTDYVGNSNDSYWLTNPKQLLVGPAPLGFSPLYGRVNAEQSLRTRIGFRQFDELVAQKGKLTLADMQALAFSNRVNAAELVLPELLPACAASEDALVRQACTVLQGWDRRANVDSRGEILFREFWAGANAIPNKWAVPFDPRDPVNTPRGLAPTATPAMLTALRNAAQKLQSLNIALDARLGDYQVEPRNGVRIAIHGGNGNQEGTYSAISMRTGLTKDGYVGVNHGQSYIQTVTFDAQGPIAQGMLTYSQSTDPKSPWYADQTQVYSRKEWPVLPFTPEKIKADMNYLTTTLRE</sequence>
<evidence type="ECO:0000256" key="2">
    <source>
        <dbReference type="ARBA" id="ARBA00022729"/>
    </source>
</evidence>
<dbReference type="PROSITE" id="PS51257">
    <property type="entry name" value="PROKAR_LIPOPROTEIN"/>
    <property type="match status" value="1"/>
</dbReference>
<dbReference type="Gene3D" id="2.30.120.10">
    <property type="match status" value="1"/>
</dbReference>
<dbReference type="InterPro" id="IPR043147">
    <property type="entry name" value="Penicillin_amidase_A-knob"/>
</dbReference>
<evidence type="ECO:0000256" key="4">
    <source>
        <dbReference type="ARBA" id="ARBA00023145"/>
    </source>
</evidence>
<proteinExistence type="inferred from homology"/>
<evidence type="ECO:0000256" key="3">
    <source>
        <dbReference type="ARBA" id="ARBA00022801"/>
    </source>
</evidence>
<evidence type="ECO:0000313" key="6">
    <source>
        <dbReference type="EMBL" id="MCA1857180.1"/>
    </source>
</evidence>
<gene>
    <name evidence="6" type="ORF">LE190_14785</name>
</gene>
<reference evidence="6 7" key="1">
    <citation type="submission" date="2021-07" db="EMBL/GenBank/DDBJ databases">
        <title>Characterization of Violacein-producing bacteria and related species.</title>
        <authorList>
            <person name="Wilson H.S."/>
            <person name="De Leon M.E."/>
        </authorList>
    </citation>
    <scope>NUCLEOTIDE SEQUENCE [LARGE SCALE GENOMIC DNA]</scope>
    <source>
        <strain evidence="6 7">HSC-2F05</strain>
    </source>
</reference>
<feature type="signal peptide" evidence="5">
    <location>
        <begin position="1"/>
        <end position="22"/>
    </location>
</feature>
<dbReference type="Pfam" id="PF01804">
    <property type="entry name" value="Penicil_amidase"/>
    <property type="match status" value="1"/>
</dbReference>
<dbReference type="RefSeq" id="WP_225239421.1">
    <property type="nucleotide sequence ID" value="NZ_JAHYBX010000006.1"/>
</dbReference>
<protein>
    <submittedName>
        <fullName evidence="6">Penicillin acylase family protein</fullName>
    </submittedName>
</protein>
<dbReference type="Gene3D" id="1.10.1400.10">
    <property type="match status" value="1"/>
</dbReference>
<dbReference type="PANTHER" id="PTHR34218:SF3">
    <property type="entry name" value="ACYL-HOMOSERINE LACTONE ACYLASE PVDQ"/>
    <property type="match status" value="1"/>
</dbReference>
<keyword evidence="2 5" id="KW-0732">Signal</keyword>
<feature type="chain" id="PRO_5045758194" evidence="5">
    <location>
        <begin position="23"/>
        <end position="806"/>
    </location>
</feature>
<comment type="similarity">
    <text evidence="1">Belongs to the peptidase S45 family.</text>
</comment>
<dbReference type="Gene3D" id="1.10.439.10">
    <property type="entry name" value="Penicillin Amidohydrolase, domain 1"/>
    <property type="match status" value="1"/>
</dbReference>
<dbReference type="InterPro" id="IPR043146">
    <property type="entry name" value="Penicillin_amidase_N_B-knob"/>
</dbReference>